<accession>A0A3N1CR48</accession>
<evidence type="ECO:0000259" key="7">
    <source>
        <dbReference type="Pfam" id="PF14378"/>
    </source>
</evidence>
<proteinExistence type="predicted"/>
<keyword evidence="2 6" id="KW-0812">Transmembrane</keyword>
<dbReference type="OrthoDB" id="5241565at2"/>
<evidence type="ECO:0000313" key="8">
    <source>
        <dbReference type="EMBL" id="ROO83791.1"/>
    </source>
</evidence>
<keyword evidence="3 6" id="KW-1133">Transmembrane helix</keyword>
<evidence type="ECO:0000256" key="3">
    <source>
        <dbReference type="ARBA" id="ARBA00022989"/>
    </source>
</evidence>
<evidence type="ECO:0000313" key="9">
    <source>
        <dbReference type="Proteomes" id="UP000272400"/>
    </source>
</evidence>
<feature type="transmembrane region" description="Helical" evidence="6">
    <location>
        <begin position="105"/>
        <end position="123"/>
    </location>
</feature>
<protein>
    <submittedName>
        <fullName evidence="8">PAP2 superfamily protein</fullName>
    </submittedName>
</protein>
<feature type="compositionally biased region" description="Pro residues" evidence="5">
    <location>
        <begin position="290"/>
        <end position="303"/>
    </location>
</feature>
<dbReference type="CDD" id="cd03386">
    <property type="entry name" value="PAP2_Aur1_like"/>
    <property type="match status" value="1"/>
</dbReference>
<keyword evidence="4 6" id="KW-0472">Membrane</keyword>
<evidence type="ECO:0000256" key="2">
    <source>
        <dbReference type="ARBA" id="ARBA00022692"/>
    </source>
</evidence>
<dbReference type="EMBL" id="RJKE01000001">
    <property type="protein sequence ID" value="ROO83791.1"/>
    <property type="molecule type" value="Genomic_DNA"/>
</dbReference>
<comment type="subcellular location">
    <subcellularLocation>
        <location evidence="1">Membrane</location>
        <topology evidence="1">Multi-pass membrane protein</topology>
    </subcellularLocation>
</comment>
<evidence type="ECO:0000256" key="1">
    <source>
        <dbReference type="ARBA" id="ARBA00004141"/>
    </source>
</evidence>
<feature type="region of interest" description="Disordered" evidence="5">
    <location>
        <begin position="276"/>
        <end position="303"/>
    </location>
</feature>
<feature type="transmembrane region" description="Helical" evidence="6">
    <location>
        <begin position="189"/>
        <end position="211"/>
    </location>
</feature>
<reference evidence="8 9" key="1">
    <citation type="submission" date="2018-11" db="EMBL/GenBank/DDBJ databases">
        <title>Sequencing the genomes of 1000 actinobacteria strains.</title>
        <authorList>
            <person name="Klenk H.-P."/>
        </authorList>
    </citation>
    <scope>NUCLEOTIDE SEQUENCE [LARGE SCALE GENOMIC DNA]</scope>
    <source>
        <strain evidence="8 9">DSM 44254</strain>
    </source>
</reference>
<dbReference type="Proteomes" id="UP000272400">
    <property type="component" value="Unassembled WGS sequence"/>
</dbReference>
<dbReference type="PANTHER" id="PTHR31310">
    <property type="match status" value="1"/>
</dbReference>
<dbReference type="GO" id="GO:0016020">
    <property type="term" value="C:membrane"/>
    <property type="evidence" value="ECO:0007669"/>
    <property type="project" value="UniProtKB-SubCell"/>
</dbReference>
<dbReference type="Pfam" id="PF14378">
    <property type="entry name" value="PAP2_3"/>
    <property type="match status" value="1"/>
</dbReference>
<feature type="transmembrane region" description="Helical" evidence="6">
    <location>
        <begin position="135"/>
        <end position="154"/>
    </location>
</feature>
<name>A0A3N1CR48_9ACTN</name>
<gene>
    <name evidence="8" type="ORF">EDD29_1300</name>
</gene>
<comment type="caution">
    <text evidence="8">The sequence shown here is derived from an EMBL/GenBank/DDBJ whole genome shotgun (WGS) entry which is preliminary data.</text>
</comment>
<evidence type="ECO:0000256" key="5">
    <source>
        <dbReference type="SAM" id="MobiDB-lite"/>
    </source>
</evidence>
<feature type="transmembrane region" description="Helical" evidence="6">
    <location>
        <begin position="41"/>
        <end position="58"/>
    </location>
</feature>
<feature type="transmembrane region" description="Helical" evidence="6">
    <location>
        <begin position="218"/>
        <end position="236"/>
    </location>
</feature>
<dbReference type="RefSeq" id="WP_123670309.1">
    <property type="nucleotide sequence ID" value="NZ_RJKE01000001.1"/>
</dbReference>
<sequence length="303" mass="32096">MVRIAPRPAVRSSLTGSDGPAAVSPLVRVPPLPRPSVVRELVLVAVFYTAYTLLRILLNDPGGPARAFANAAAVLDLERALSLDVELGLNRALVASEPLSLAANLFYLSAHFAVTLAVLAWLYRAHGAHYARLRTALVAATGTALAGFWLFPLAPPRFLPSEGFLDPVTAFGTPGLYASDVSAAMTNQYAAMPSMHAGWAVWCGIALVTLGRRWTTRALGLAYPACTVAVVLATANHYVLDVVAGVALVVLAYSLVPVAGSLRTRLRRRAHHRAGLTGPDDRLIENPASPESPPPGRAQRPLP</sequence>
<keyword evidence="9" id="KW-1185">Reference proteome</keyword>
<dbReference type="InterPro" id="IPR052185">
    <property type="entry name" value="IPC_Synthase-Related"/>
</dbReference>
<feature type="domain" description="Inositolphosphotransferase Aur1/Ipt1" evidence="7">
    <location>
        <begin position="73"/>
        <end position="254"/>
    </location>
</feature>
<dbReference type="PANTHER" id="PTHR31310:SF7">
    <property type="entry name" value="PA-PHOSPHATASE RELATED-FAMILY PROTEIN DDB_G0268928"/>
    <property type="match status" value="1"/>
</dbReference>
<organism evidence="8 9">
    <name type="scientific">Actinocorallia herbida</name>
    <dbReference type="NCBI Taxonomy" id="58109"/>
    <lineage>
        <taxon>Bacteria</taxon>
        <taxon>Bacillati</taxon>
        <taxon>Actinomycetota</taxon>
        <taxon>Actinomycetes</taxon>
        <taxon>Streptosporangiales</taxon>
        <taxon>Thermomonosporaceae</taxon>
        <taxon>Actinocorallia</taxon>
    </lineage>
</organism>
<evidence type="ECO:0000256" key="4">
    <source>
        <dbReference type="ARBA" id="ARBA00023136"/>
    </source>
</evidence>
<dbReference type="InterPro" id="IPR026841">
    <property type="entry name" value="Aur1/Ipt1"/>
</dbReference>
<dbReference type="AlphaFoldDB" id="A0A3N1CR48"/>
<evidence type="ECO:0000256" key="6">
    <source>
        <dbReference type="SAM" id="Phobius"/>
    </source>
</evidence>
<feature type="transmembrane region" description="Helical" evidence="6">
    <location>
        <begin position="242"/>
        <end position="262"/>
    </location>
</feature>